<dbReference type="GO" id="GO:0022857">
    <property type="term" value="F:transmembrane transporter activity"/>
    <property type="evidence" value="ECO:0007669"/>
    <property type="project" value="InterPro"/>
</dbReference>
<keyword evidence="2" id="KW-0813">Transport</keyword>
<comment type="subcellular location">
    <subcellularLocation>
        <location evidence="1">Membrane</location>
        <topology evidence="1">Multi-pass membrane protein</topology>
    </subcellularLocation>
</comment>
<feature type="transmembrane region" description="Helical" evidence="6">
    <location>
        <begin position="59"/>
        <end position="77"/>
    </location>
</feature>
<evidence type="ECO:0000256" key="6">
    <source>
        <dbReference type="SAM" id="Phobius"/>
    </source>
</evidence>
<keyword evidence="5 6" id="KW-0472">Membrane</keyword>
<evidence type="ECO:0000313" key="8">
    <source>
        <dbReference type="EMBL" id="TPX53082.1"/>
    </source>
</evidence>
<feature type="transmembrane region" description="Helical" evidence="6">
    <location>
        <begin position="338"/>
        <end position="359"/>
    </location>
</feature>
<comment type="caution">
    <text evidence="8">The sequence shown here is derived from an EMBL/GenBank/DDBJ whole genome shotgun (WGS) entry which is preliminary data.</text>
</comment>
<accession>A0A507DN31</accession>
<sequence length="471" mass="50580">MTVQVRLKDQYVQTIILISTLLPEAIIESMLSPLVPFMVRTLSSDVPESQLDGAVGRRSGILTGSFYFPLLVMNIVWGTLSDGVGRKPVLLLGLFFCGASTLVLGVNTSSFAIAVLCRLLAGVFGANSTVAKGALGEIHMEEIGRTWAYSCYGSLFAISGILGPLIGGILTSNTSNSRYPYFNACFCGTVLSCCALLVAQFLLMEPKEFLKQSKSANLEADADSGSSFEMDERPVLGIKQALGTFCSVSGMRTLVNNLFEPMTPKLVIPIILYVFIAFCNMSWMTLLALLFATEPEHGGLGFTPFASSFAMTLIGVSKLLCHIFLCRHMVRFLGPHKNFCFAMATTVPALLGISFLGGRNAMEGASWYFVVGCMLLVGFVEANAYLSSIVMITDAVPSVSLGAAHGLASTCAALMRTVAPPLAGFAWEMVAGYRNRTWIAFLVPLVAAWSSIGVCIWSMRRMGYSGVASSE</sequence>
<dbReference type="InterPro" id="IPR011701">
    <property type="entry name" value="MFS"/>
</dbReference>
<feature type="transmembrane region" description="Helical" evidence="6">
    <location>
        <begin position="438"/>
        <end position="459"/>
    </location>
</feature>
<dbReference type="GO" id="GO:0016020">
    <property type="term" value="C:membrane"/>
    <property type="evidence" value="ECO:0007669"/>
    <property type="project" value="UniProtKB-SubCell"/>
</dbReference>
<evidence type="ECO:0000256" key="3">
    <source>
        <dbReference type="ARBA" id="ARBA00022692"/>
    </source>
</evidence>
<evidence type="ECO:0000256" key="1">
    <source>
        <dbReference type="ARBA" id="ARBA00004141"/>
    </source>
</evidence>
<keyword evidence="4 6" id="KW-1133">Transmembrane helix</keyword>
<reference evidence="8 9" key="1">
    <citation type="journal article" date="2019" name="Sci. Rep.">
        <title>Comparative genomics of chytrid fungi reveal insights into the obligate biotrophic and pathogenic lifestyle of Synchytrium endobioticum.</title>
        <authorList>
            <person name="van de Vossenberg B.T.L.H."/>
            <person name="Warris S."/>
            <person name="Nguyen H.D.T."/>
            <person name="van Gent-Pelzer M.P.E."/>
            <person name="Joly D.L."/>
            <person name="van de Geest H.C."/>
            <person name="Bonants P.J.M."/>
            <person name="Smith D.S."/>
            <person name="Levesque C.A."/>
            <person name="van der Lee T.A.J."/>
        </authorList>
    </citation>
    <scope>NUCLEOTIDE SEQUENCE [LARGE SCALE GENOMIC DNA]</scope>
    <source>
        <strain evidence="8 9">CBS 675.73</strain>
    </source>
</reference>
<feature type="transmembrane region" description="Helical" evidence="6">
    <location>
        <begin position="365"/>
        <end position="386"/>
    </location>
</feature>
<feature type="transmembrane region" description="Helical" evidence="6">
    <location>
        <begin position="89"/>
        <end position="106"/>
    </location>
</feature>
<dbReference type="Gene3D" id="1.20.1250.20">
    <property type="entry name" value="MFS general substrate transporter like domains"/>
    <property type="match status" value="1"/>
</dbReference>
<dbReference type="InterPro" id="IPR036259">
    <property type="entry name" value="MFS_trans_sf"/>
</dbReference>
<evidence type="ECO:0000256" key="2">
    <source>
        <dbReference type="ARBA" id="ARBA00022448"/>
    </source>
</evidence>
<evidence type="ECO:0000256" key="4">
    <source>
        <dbReference type="ARBA" id="ARBA00022989"/>
    </source>
</evidence>
<organism evidence="8 9">
    <name type="scientific">Chytriomyces confervae</name>
    <dbReference type="NCBI Taxonomy" id="246404"/>
    <lineage>
        <taxon>Eukaryota</taxon>
        <taxon>Fungi</taxon>
        <taxon>Fungi incertae sedis</taxon>
        <taxon>Chytridiomycota</taxon>
        <taxon>Chytridiomycota incertae sedis</taxon>
        <taxon>Chytridiomycetes</taxon>
        <taxon>Chytridiales</taxon>
        <taxon>Chytriomycetaceae</taxon>
        <taxon>Chytriomyces</taxon>
    </lineage>
</organism>
<dbReference type="PANTHER" id="PTHR23504">
    <property type="entry name" value="MAJOR FACILITATOR SUPERFAMILY DOMAIN-CONTAINING PROTEIN 10"/>
    <property type="match status" value="1"/>
</dbReference>
<keyword evidence="3 6" id="KW-0812">Transmembrane</keyword>
<keyword evidence="9" id="KW-1185">Reference proteome</keyword>
<feature type="transmembrane region" description="Helical" evidence="6">
    <location>
        <begin position="398"/>
        <end position="418"/>
    </location>
</feature>
<feature type="transmembrane region" description="Helical" evidence="6">
    <location>
        <begin position="181"/>
        <end position="204"/>
    </location>
</feature>
<feature type="domain" description="Major facilitator superfamily (MFS) profile" evidence="7">
    <location>
        <begin position="12"/>
        <end position="462"/>
    </location>
</feature>
<feature type="transmembrane region" description="Helical" evidence="6">
    <location>
        <begin position="305"/>
        <end position="326"/>
    </location>
</feature>
<feature type="transmembrane region" description="Helical" evidence="6">
    <location>
        <begin position="147"/>
        <end position="169"/>
    </location>
</feature>
<evidence type="ECO:0000256" key="5">
    <source>
        <dbReference type="ARBA" id="ARBA00023136"/>
    </source>
</evidence>
<dbReference type="AlphaFoldDB" id="A0A507DN31"/>
<dbReference type="SUPFAM" id="SSF103473">
    <property type="entry name" value="MFS general substrate transporter"/>
    <property type="match status" value="1"/>
</dbReference>
<dbReference type="OrthoDB" id="419616at2759"/>
<evidence type="ECO:0000259" key="7">
    <source>
        <dbReference type="PROSITE" id="PS50850"/>
    </source>
</evidence>
<feature type="transmembrane region" description="Helical" evidence="6">
    <location>
        <begin position="270"/>
        <end position="293"/>
    </location>
</feature>
<proteinExistence type="predicted"/>
<evidence type="ECO:0000313" key="9">
    <source>
        <dbReference type="Proteomes" id="UP000320333"/>
    </source>
</evidence>
<dbReference type="PROSITE" id="PS50850">
    <property type="entry name" value="MFS"/>
    <property type="match status" value="1"/>
</dbReference>
<dbReference type="Pfam" id="PF07690">
    <property type="entry name" value="MFS_1"/>
    <property type="match status" value="1"/>
</dbReference>
<protein>
    <recommendedName>
        <fullName evidence="7">Major facilitator superfamily (MFS) profile domain-containing protein</fullName>
    </recommendedName>
</protein>
<name>A0A507DN31_9FUNG</name>
<dbReference type="EMBL" id="QEAP01000976">
    <property type="protein sequence ID" value="TPX53082.1"/>
    <property type="molecule type" value="Genomic_DNA"/>
</dbReference>
<gene>
    <name evidence="8" type="ORF">CcCBS67573_g09758</name>
</gene>
<dbReference type="PANTHER" id="PTHR23504:SF15">
    <property type="entry name" value="MAJOR FACILITATOR SUPERFAMILY (MFS) PROFILE DOMAIN-CONTAINING PROTEIN"/>
    <property type="match status" value="1"/>
</dbReference>
<dbReference type="InterPro" id="IPR020846">
    <property type="entry name" value="MFS_dom"/>
</dbReference>
<dbReference type="Proteomes" id="UP000320333">
    <property type="component" value="Unassembled WGS sequence"/>
</dbReference>